<reference evidence="3 4" key="1">
    <citation type="submission" date="2017-07" db="EMBL/GenBank/DDBJ databases">
        <title>An improved, manually edited Actinidia chinensis var. chinensis (kiwifruit) genome highlights the challenges associated with draft genomes and gene prediction in plants.</title>
        <authorList>
            <person name="Pilkington S."/>
            <person name="Crowhurst R."/>
            <person name="Hilario E."/>
            <person name="Nardozza S."/>
            <person name="Fraser L."/>
            <person name="Peng Y."/>
            <person name="Gunaseelan K."/>
            <person name="Simpson R."/>
            <person name="Tahir J."/>
            <person name="Deroles S."/>
            <person name="Templeton K."/>
            <person name="Luo Z."/>
            <person name="Davy M."/>
            <person name="Cheng C."/>
            <person name="Mcneilage M."/>
            <person name="Scaglione D."/>
            <person name="Liu Y."/>
            <person name="Zhang Q."/>
            <person name="Datson P."/>
            <person name="De Silva N."/>
            <person name="Gardiner S."/>
            <person name="Bassett H."/>
            <person name="Chagne D."/>
            <person name="Mccallum J."/>
            <person name="Dzierzon H."/>
            <person name="Deng C."/>
            <person name="Wang Y.-Y."/>
            <person name="Barron N."/>
            <person name="Manako K."/>
            <person name="Bowen J."/>
            <person name="Foster T."/>
            <person name="Erridge Z."/>
            <person name="Tiffin H."/>
            <person name="Waite C."/>
            <person name="Davies K."/>
            <person name="Grierson E."/>
            <person name="Laing W."/>
            <person name="Kirk R."/>
            <person name="Chen X."/>
            <person name="Wood M."/>
            <person name="Montefiori M."/>
            <person name="Brummell D."/>
            <person name="Schwinn K."/>
            <person name="Catanach A."/>
            <person name="Fullerton C."/>
            <person name="Li D."/>
            <person name="Meiyalaghan S."/>
            <person name="Nieuwenhuizen N."/>
            <person name="Read N."/>
            <person name="Prakash R."/>
            <person name="Hunter D."/>
            <person name="Zhang H."/>
            <person name="Mckenzie M."/>
            <person name="Knabel M."/>
            <person name="Harris A."/>
            <person name="Allan A."/>
            <person name="Chen A."/>
            <person name="Janssen B."/>
            <person name="Plunkett B."/>
            <person name="Dwamena C."/>
            <person name="Voogd C."/>
            <person name="Leif D."/>
            <person name="Lafferty D."/>
            <person name="Souleyre E."/>
            <person name="Varkonyi-Gasic E."/>
            <person name="Gambi F."/>
            <person name="Hanley J."/>
            <person name="Yao J.-L."/>
            <person name="Cheung J."/>
            <person name="David K."/>
            <person name="Warren B."/>
            <person name="Marsh K."/>
            <person name="Snowden K."/>
            <person name="Lin-Wang K."/>
            <person name="Brian L."/>
            <person name="Martinez-Sanchez M."/>
            <person name="Wang M."/>
            <person name="Ileperuma N."/>
            <person name="Macnee N."/>
            <person name="Campin R."/>
            <person name="Mcatee P."/>
            <person name="Drummond R."/>
            <person name="Espley R."/>
            <person name="Ireland H."/>
            <person name="Wu R."/>
            <person name="Atkinson R."/>
            <person name="Karunairetnam S."/>
            <person name="Bulley S."/>
            <person name="Chunkath S."/>
            <person name="Hanley Z."/>
            <person name="Storey R."/>
            <person name="Thrimawithana A."/>
            <person name="Thomson S."/>
            <person name="David C."/>
            <person name="Testolin R."/>
        </authorList>
    </citation>
    <scope>NUCLEOTIDE SEQUENCE [LARGE SCALE GENOMIC DNA]</scope>
    <source>
        <strain evidence="4">cv. Red5</strain>
        <tissue evidence="3">Young leaf</tissue>
    </source>
</reference>
<dbReference type="InterPro" id="IPR013094">
    <property type="entry name" value="AB_hydrolase_3"/>
</dbReference>
<dbReference type="EMBL" id="NKQK01000010">
    <property type="protein sequence ID" value="PSS19419.1"/>
    <property type="molecule type" value="Genomic_DNA"/>
</dbReference>
<dbReference type="AlphaFoldDB" id="A0A2R6R2F0"/>
<evidence type="ECO:0000313" key="3">
    <source>
        <dbReference type="EMBL" id="PSS19419.1"/>
    </source>
</evidence>
<organism evidence="3 4">
    <name type="scientific">Actinidia chinensis var. chinensis</name>
    <name type="common">Chinese soft-hair kiwi</name>
    <dbReference type="NCBI Taxonomy" id="1590841"/>
    <lineage>
        <taxon>Eukaryota</taxon>
        <taxon>Viridiplantae</taxon>
        <taxon>Streptophyta</taxon>
        <taxon>Embryophyta</taxon>
        <taxon>Tracheophyta</taxon>
        <taxon>Spermatophyta</taxon>
        <taxon>Magnoliopsida</taxon>
        <taxon>eudicotyledons</taxon>
        <taxon>Gunneridae</taxon>
        <taxon>Pentapetalae</taxon>
        <taxon>asterids</taxon>
        <taxon>Ericales</taxon>
        <taxon>Actinidiaceae</taxon>
        <taxon>Actinidia</taxon>
    </lineage>
</organism>
<evidence type="ECO:0000256" key="1">
    <source>
        <dbReference type="ARBA" id="ARBA00010515"/>
    </source>
</evidence>
<reference evidence="4" key="2">
    <citation type="journal article" date="2018" name="BMC Genomics">
        <title>A manually annotated Actinidia chinensis var. chinensis (kiwifruit) genome highlights the challenges associated with draft genomes and gene prediction in plants.</title>
        <authorList>
            <person name="Pilkington S.M."/>
            <person name="Crowhurst R."/>
            <person name="Hilario E."/>
            <person name="Nardozza S."/>
            <person name="Fraser L."/>
            <person name="Peng Y."/>
            <person name="Gunaseelan K."/>
            <person name="Simpson R."/>
            <person name="Tahir J."/>
            <person name="Deroles S.C."/>
            <person name="Templeton K."/>
            <person name="Luo Z."/>
            <person name="Davy M."/>
            <person name="Cheng C."/>
            <person name="McNeilage M."/>
            <person name="Scaglione D."/>
            <person name="Liu Y."/>
            <person name="Zhang Q."/>
            <person name="Datson P."/>
            <person name="De Silva N."/>
            <person name="Gardiner S.E."/>
            <person name="Bassett H."/>
            <person name="Chagne D."/>
            <person name="McCallum J."/>
            <person name="Dzierzon H."/>
            <person name="Deng C."/>
            <person name="Wang Y.Y."/>
            <person name="Barron L."/>
            <person name="Manako K."/>
            <person name="Bowen J."/>
            <person name="Foster T.M."/>
            <person name="Erridge Z.A."/>
            <person name="Tiffin H."/>
            <person name="Waite C.N."/>
            <person name="Davies K.M."/>
            <person name="Grierson E.P."/>
            <person name="Laing W.A."/>
            <person name="Kirk R."/>
            <person name="Chen X."/>
            <person name="Wood M."/>
            <person name="Montefiori M."/>
            <person name="Brummell D.A."/>
            <person name="Schwinn K.E."/>
            <person name="Catanach A."/>
            <person name="Fullerton C."/>
            <person name="Li D."/>
            <person name="Meiyalaghan S."/>
            <person name="Nieuwenhuizen N."/>
            <person name="Read N."/>
            <person name="Prakash R."/>
            <person name="Hunter D."/>
            <person name="Zhang H."/>
            <person name="McKenzie M."/>
            <person name="Knabel M."/>
            <person name="Harris A."/>
            <person name="Allan A.C."/>
            <person name="Gleave A."/>
            <person name="Chen A."/>
            <person name="Janssen B.J."/>
            <person name="Plunkett B."/>
            <person name="Ampomah-Dwamena C."/>
            <person name="Voogd C."/>
            <person name="Leif D."/>
            <person name="Lafferty D."/>
            <person name="Souleyre E.J.F."/>
            <person name="Varkonyi-Gasic E."/>
            <person name="Gambi F."/>
            <person name="Hanley J."/>
            <person name="Yao J.L."/>
            <person name="Cheung J."/>
            <person name="David K.M."/>
            <person name="Warren B."/>
            <person name="Marsh K."/>
            <person name="Snowden K.C."/>
            <person name="Lin-Wang K."/>
            <person name="Brian L."/>
            <person name="Martinez-Sanchez M."/>
            <person name="Wang M."/>
            <person name="Ileperuma N."/>
            <person name="Macnee N."/>
            <person name="Campin R."/>
            <person name="McAtee P."/>
            <person name="Drummond R.S.M."/>
            <person name="Espley R.V."/>
            <person name="Ireland H.S."/>
            <person name="Wu R."/>
            <person name="Atkinson R.G."/>
            <person name="Karunairetnam S."/>
            <person name="Bulley S."/>
            <person name="Chunkath S."/>
            <person name="Hanley Z."/>
            <person name="Storey R."/>
            <person name="Thrimawithana A.H."/>
            <person name="Thomson S."/>
            <person name="David C."/>
            <person name="Testolin R."/>
            <person name="Huang H."/>
            <person name="Hellens R.P."/>
            <person name="Schaffer R.J."/>
        </authorList>
    </citation>
    <scope>NUCLEOTIDE SEQUENCE [LARGE SCALE GENOMIC DNA]</scope>
    <source>
        <strain evidence="4">cv. Red5</strain>
    </source>
</reference>
<evidence type="ECO:0000259" key="2">
    <source>
        <dbReference type="Pfam" id="PF07859"/>
    </source>
</evidence>
<dbReference type="SUPFAM" id="SSF53474">
    <property type="entry name" value="alpha/beta-Hydrolases"/>
    <property type="match status" value="1"/>
</dbReference>
<dbReference type="GO" id="GO:0016787">
    <property type="term" value="F:hydrolase activity"/>
    <property type="evidence" value="ECO:0007669"/>
    <property type="project" value="InterPro"/>
</dbReference>
<dbReference type="STRING" id="1590841.A0A2R6R2F0"/>
<feature type="domain" description="Alpha/beta hydrolase fold-3" evidence="2">
    <location>
        <begin position="2"/>
        <end position="83"/>
    </location>
</feature>
<dbReference type="Proteomes" id="UP000241394">
    <property type="component" value="Chromosome LG10"/>
</dbReference>
<evidence type="ECO:0000313" key="4">
    <source>
        <dbReference type="Proteomes" id="UP000241394"/>
    </source>
</evidence>
<dbReference type="Gene3D" id="3.40.50.1820">
    <property type="entry name" value="alpha/beta hydrolase"/>
    <property type="match status" value="1"/>
</dbReference>
<protein>
    <submittedName>
        <fullName evidence="3">Carboxylesterase 18</fullName>
    </submittedName>
</protein>
<accession>A0A2R6R2F0</accession>
<dbReference type="OMA" id="FREANHR"/>
<comment type="caution">
    <text evidence="3">The sequence shown here is derived from an EMBL/GenBank/DDBJ whole genome shotgun (WGS) entry which is preliminary data.</text>
</comment>
<keyword evidence="4" id="KW-1185">Reference proteome</keyword>
<dbReference type="InParanoid" id="A0A2R6R2F0"/>
<gene>
    <name evidence="3" type="ORF">CEY00_Acc11469</name>
</gene>
<proteinExistence type="inferred from homology"/>
<comment type="similarity">
    <text evidence="1">Belongs to the 'GDXG' lipolytic enzyme family.</text>
</comment>
<sequence length="107" mass="12565">MERSDWMWKAFLPEGSEFRPTPRRCELFVGSANISGLNFPATLVFVGGFDSLQDRQRKYYDWLKESSKEAYLVEYPQAIHTFYGFPELPEASQLITEVRDFIQKQCK</sequence>
<name>A0A2R6R2F0_ACTCC</name>
<dbReference type="OrthoDB" id="408631at2759"/>
<dbReference type="InterPro" id="IPR029058">
    <property type="entry name" value="AB_hydrolase_fold"/>
</dbReference>
<dbReference type="Pfam" id="PF07859">
    <property type="entry name" value="Abhydrolase_3"/>
    <property type="match status" value="1"/>
</dbReference>
<dbReference type="Gramene" id="PSS19419">
    <property type="protein sequence ID" value="PSS19419"/>
    <property type="gene ID" value="CEY00_Acc11469"/>
</dbReference>